<dbReference type="Gene3D" id="1.10.8.60">
    <property type="match status" value="1"/>
</dbReference>
<protein>
    <recommendedName>
        <fullName evidence="1">Bacteriophage T4 Gp59 helicase assembly protein N-terminal domain-containing protein</fullName>
    </recommendedName>
</protein>
<accession>A0A381Z361</accession>
<evidence type="ECO:0000259" key="1">
    <source>
        <dbReference type="Pfam" id="PF08993"/>
    </source>
</evidence>
<sequence>MLRGFDVYKTYLALKRHFNSDRYNYFNYSFKNRGVSARYTTYQNRNDRYFFENLAKELRKHEEVEGFLVSNFVYNSDMWVGEMYGDDAKRTHNKWKNKIESLTYQFTQDINELRSLIENFNNRELGLQLGFNRIFTVEEGQHPILLEEILGKRINIESAIIMDKILQFTDFWNKNILDKVVWPDVYRLMIKYEPFLKIDDISKFKKIMKGGLDMG</sequence>
<dbReference type="AlphaFoldDB" id="A0A381Z361"/>
<name>A0A381Z361_9ZZZZ</name>
<dbReference type="Pfam" id="PF08993">
    <property type="entry name" value="T4_Gp59_N"/>
    <property type="match status" value="1"/>
</dbReference>
<feature type="domain" description="Bacteriophage T4 Gp59 helicase assembly protein N-terminal" evidence="1">
    <location>
        <begin position="4"/>
        <end position="95"/>
    </location>
</feature>
<proteinExistence type="inferred from homology"/>
<reference evidence="2" key="1">
    <citation type="submission" date="2018-05" db="EMBL/GenBank/DDBJ databases">
        <authorList>
            <person name="Lanie J.A."/>
            <person name="Ng W.-L."/>
            <person name="Kazmierczak K.M."/>
            <person name="Andrzejewski T.M."/>
            <person name="Davidsen T.M."/>
            <person name="Wayne K.J."/>
            <person name="Tettelin H."/>
            <person name="Glass J.I."/>
            <person name="Rusch D."/>
            <person name="Podicherti R."/>
            <person name="Tsui H.-C.T."/>
            <person name="Winkler M.E."/>
        </authorList>
    </citation>
    <scope>NUCLEOTIDE SEQUENCE</scope>
</reference>
<dbReference type="Gene3D" id="1.10.220.50">
    <property type="entry name" value="Bacteriophage T4, Gp59, helicase assembly protein, C-terminal domain"/>
    <property type="match status" value="1"/>
</dbReference>
<dbReference type="InterPro" id="IPR008944">
    <property type="entry name" value="Phage_T4_Gp59"/>
</dbReference>
<organism evidence="2">
    <name type="scientific">marine metagenome</name>
    <dbReference type="NCBI Taxonomy" id="408172"/>
    <lineage>
        <taxon>unclassified sequences</taxon>
        <taxon>metagenomes</taxon>
        <taxon>ecological metagenomes</taxon>
    </lineage>
</organism>
<dbReference type="InterPro" id="IPR037082">
    <property type="entry name" value="Phage_T4_Gp59_C_sf"/>
</dbReference>
<gene>
    <name evidence="2" type="ORF">METZ01_LOCUS136473</name>
</gene>
<evidence type="ECO:0000313" key="2">
    <source>
        <dbReference type="EMBL" id="SVA83619.1"/>
    </source>
</evidence>
<dbReference type="HAMAP" id="MF_04156">
    <property type="entry name" value="HELIC_LOADER_T4"/>
    <property type="match status" value="1"/>
</dbReference>
<dbReference type="SUPFAM" id="SSF48493">
    <property type="entry name" value="gene 59 helicase assembly protein"/>
    <property type="match status" value="1"/>
</dbReference>
<dbReference type="InterPro" id="IPR023197">
    <property type="entry name" value="Phage_T4_Gp59_dom_sf"/>
</dbReference>
<dbReference type="EMBL" id="UINC01019758">
    <property type="protein sequence ID" value="SVA83619.1"/>
    <property type="molecule type" value="Genomic_DNA"/>
</dbReference>
<dbReference type="InterPro" id="IPR015085">
    <property type="entry name" value="Phage_T4_Gp59_N"/>
</dbReference>